<gene>
    <name evidence="6" type="ORF">FC56_GL000761</name>
</gene>
<dbReference type="Gene3D" id="1.10.10.10">
    <property type="entry name" value="Winged helix-like DNA-binding domain superfamily/Winged helix DNA-binding domain"/>
    <property type="match status" value="1"/>
</dbReference>
<dbReference type="SUPFAM" id="SSF46689">
    <property type="entry name" value="Homeodomain-like"/>
    <property type="match status" value="1"/>
</dbReference>
<dbReference type="STRING" id="1423802.FC56_GL000761"/>
<keyword evidence="2" id="KW-0238">DNA-binding</keyword>
<evidence type="ECO:0000256" key="2">
    <source>
        <dbReference type="ARBA" id="ARBA00023125"/>
    </source>
</evidence>
<dbReference type="InterPro" id="IPR036388">
    <property type="entry name" value="WH-like_DNA-bd_sf"/>
</dbReference>
<dbReference type="EMBL" id="AYZR01000009">
    <property type="protein sequence ID" value="KRM93097.1"/>
    <property type="molecule type" value="Genomic_DNA"/>
</dbReference>
<comment type="caution">
    <text evidence="6">The sequence shown here is derived from an EMBL/GenBank/DDBJ whole genome shotgun (WGS) entry which is preliminary data.</text>
</comment>
<organism evidence="6 7">
    <name type="scientific">Lentilactobacillus senioris DSM 24302 = JCM 17472</name>
    <dbReference type="NCBI Taxonomy" id="1423802"/>
    <lineage>
        <taxon>Bacteria</taxon>
        <taxon>Bacillati</taxon>
        <taxon>Bacillota</taxon>
        <taxon>Bacilli</taxon>
        <taxon>Lactobacillales</taxon>
        <taxon>Lactobacillaceae</taxon>
        <taxon>Lentilactobacillus</taxon>
    </lineage>
</organism>
<dbReference type="CDD" id="cd05013">
    <property type="entry name" value="SIS_RpiR"/>
    <property type="match status" value="1"/>
</dbReference>
<dbReference type="InterPro" id="IPR035472">
    <property type="entry name" value="RpiR-like_SIS"/>
</dbReference>
<evidence type="ECO:0000256" key="1">
    <source>
        <dbReference type="ARBA" id="ARBA00023015"/>
    </source>
</evidence>
<reference evidence="6 7" key="1">
    <citation type="journal article" date="2015" name="Genome Announc.">
        <title>Expanding the biotechnology potential of lactobacilli through comparative genomics of 213 strains and associated genera.</title>
        <authorList>
            <person name="Sun Z."/>
            <person name="Harris H.M."/>
            <person name="McCann A."/>
            <person name="Guo C."/>
            <person name="Argimon S."/>
            <person name="Zhang W."/>
            <person name="Yang X."/>
            <person name="Jeffery I.B."/>
            <person name="Cooney J.C."/>
            <person name="Kagawa T.F."/>
            <person name="Liu W."/>
            <person name="Song Y."/>
            <person name="Salvetti E."/>
            <person name="Wrobel A."/>
            <person name="Rasinkangas P."/>
            <person name="Parkhill J."/>
            <person name="Rea M.C."/>
            <person name="O'Sullivan O."/>
            <person name="Ritari J."/>
            <person name="Douillard F.P."/>
            <person name="Paul Ross R."/>
            <person name="Yang R."/>
            <person name="Briner A.E."/>
            <person name="Felis G.E."/>
            <person name="de Vos W.M."/>
            <person name="Barrangou R."/>
            <person name="Klaenhammer T.R."/>
            <person name="Caufield P.W."/>
            <person name="Cui Y."/>
            <person name="Zhang H."/>
            <person name="O'Toole P.W."/>
        </authorList>
    </citation>
    <scope>NUCLEOTIDE SEQUENCE [LARGE SCALE GENOMIC DNA]</scope>
    <source>
        <strain evidence="6 7">DSM 24302</strain>
    </source>
</reference>
<dbReference type="SUPFAM" id="SSF53697">
    <property type="entry name" value="SIS domain"/>
    <property type="match status" value="1"/>
</dbReference>
<feature type="domain" description="SIS" evidence="5">
    <location>
        <begin position="126"/>
        <end position="266"/>
    </location>
</feature>
<dbReference type="GO" id="GO:0003677">
    <property type="term" value="F:DNA binding"/>
    <property type="evidence" value="ECO:0007669"/>
    <property type="project" value="UniProtKB-KW"/>
</dbReference>
<dbReference type="Pfam" id="PF01418">
    <property type="entry name" value="HTH_6"/>
    <property type="match status" value="1"/>
</dbReference>
<dbReference type="GO" id="GO:0003700">
    <property type="term" value="F:DNA-binding transcription factor activity"/>
    <property type="evidence" value="ECO:0007669"/>
    <property type="project" value="InterPro"/>
</dbReference>
<dbReference type="InterPro" id="IPR000281">
    <property type="entry name" value="HTH_RpiR"/>
</dbReference>
<dbReference type="InterPro" id="IPR047640">
    <property type="entry name" value="RpiR-like"/>
</dbReference>
<feature type="domain" description="HTH rpiR-type" evidence="4">
    <location>
        <begin position="5"/>
        <end position="81"/>
    </location>
</feature>
<keyword evidence="1" id="KW-0805">Transcription regulation</keyword>
<dbReference type="GO" id="GO:1901135">
    <property type="term" value="P:carbohydrate derivative metabolic process"/>
    <property type="evidence" value="ECO:0007669"/>
    <property type="project" value="InterPro"/>
</dbReference>
<evidence type="ECO:0000256" key="3">
    <source>
        <dbReference type="ARBA" id="ARBA00023163"/>
    </source>
</evidence>
<dbReference type="PROSITE" id="PS51464">
    <property type="entry name" value="SIS"/>
    <property type="match status" value="1"/>
</dbReference>
<name>A0A0R2CYM2_9LACO</name>
<evidence type="ECO:0000313" key="6">
    <source>
        <dbReference type="EMBL" id="KRM93097.1"/>
    </source>
</evidence>
<sequence length="284" mass="31646">MTAMSSPIQLLKQTFEDLSKANKKIARFVINNPQRASELNIEEMAAVTKTSTASISRLVKNLGYNNFREFSLALAYTQLRPSNLPIFKEINPDDTLPQIADKIFASAQRAIQDTRENIEDSEFARAVLRIINCHTLGFFGLGGSSVAALDGYHKFLRTPIPCFYYPDFDVQLMQAVKLTKDDCAIVISHSGRNMQTLKLADTLHEAGATVIGITSYPESPLAEKSDITFISSSDESNYRSEGMYSLIAQTTIVDTLFMMTSVRMGPDTEQSIQNVHRIIGETRK</sequence>
<dbReference type="PANTHER" id="PTHR30514:SF1">
    <property type="entry name" value="HTH-TYPE TRANSCRIPTIONAL REGULATOR HEXR-RELATED"/>
    <property type="match status" value="1"/>
</dbReference>
<dbReference type="InterPro" id="IPR001347">
    <property type="entry name" value="SIS_dom"/>
</dbReference>
<dbReference type="InterPro" id="IPR009057">
    <property type="entry name" value="Homeodomain-like_sf"/>
</dbReference>
<dbReference type="PROSITE" id="PS51071">
    <property type="entry name" value="HTH_RPIR"/>
    <property type="match status" value="1"/>
</dbReference>
<evidence type="ECO:0000313" key="7">
    <source>
        <dbReference type="Proteomes" id="UP000051256"/>
    </source>
</evidence>
<dbReference type="InterPro" id="IPR046348">
    <property type="entry name" value="SIS_dom_sf"/>
</dbReference>
<dbReference type="AlphaFoldDB" id="A0A0R2CYM2"/>
<keyword evidence="3" id="KW-0804">Transcription</keyword>
<evidence type="ECO:0000259" key="5">
    <source>
        <dbReference type="PROSITE" id="PS51464"/>
    </source>
</evidence>
<protein>
    <submittedName>
        <fullName evidence="6">RpiR family transcriptional regulator</fullName>
    </submittedName>
</protein>
<keyword evidence="7" id="KW-1185">Reference proteome</keyword>
<dbReference type="Pfam" id="PF01380">
    <property type="entry name" value="SIS"/>
    <property type="match status" value="1"/>
</dbReference>
<evidence type="ECO:0000259" key="4">
    <source>
        <dbReference type="PROSITE" id="PS51071"/>
    </source>
</evidence>
<dbReference type="Proteomes" id="UP000051256">
    <property type="component" value="Unassembled WGS sequence"/>
</dbReference>
<dbReference type="PATRIC" id="fig|1423802.4.peg.772"/>
<dbReference type="GO" id="GO:0097367">
    <property type="term" value="F:carbohydrate derivative binding"/>
    <property type="evidence" value="ECO:0007669"/>
    <property type="project" value="InterPro"/>
</dbReference>
<dbReference type="PANTHER" id="PTHR30514">
    <property type="entry name" value="GLUCOKINASE"/>
    <property type="match status" value="1"/>
</dbReference>
<accession>A0A0R2CYM2</accession>
<proteinExistence type="predicted"/>
<dbReference type="Gene3D" id="3.40.50.10490">
    <property type="entry name" value="Glucose-6-phosphate isomerase like protein, domain 1"/>
    <property type="match status" value="1"/>
</dbReference>